<comment type="caution">
    <text evidence="3">The sequence shown here is derived from an EMBL/GenBank/DDBJ whole genome shotgun (WGS) entry which is preliminary data.</text>
</comment>
<dbReference type="Proteomes" id="UP001215151">
    <property type="component" value="Unassembled WGS sequence"/>
</dbReference>
<dbReference type="SMART" id="SM00355">
    <property type="entry name" value="ZnF_C2H2"/>
    <property type="match status" value="2"/>
</dbReference>
<dbReference type="InterPro" id="IPR013087">
    <property type="entry name" value="Znf_C2H2_type"/>
</dbReference>
<name>A0AAD7TTX5_9APHY</name>
<proteinExistence type="predicted"/>
<evidence type="ECO:0000256" key="1">
    <source>
        <dbReference type="SAM" id="MobiDB-lite"/>
    </source>
</evidence>
<gene>
    <name evidence="3" type="ORF">ONZ51_g5431</name>
</gene>
<keyword evidence="4" id="KW-1185">Reference proteome</keyword>
<evidence type="ECO:0000259" key="2">
    <source>
        <dbReference type="PROSITE" id="PS00028"/>
    </source>
</evidence>
<feature type="region of interest" description="Disordered" evidence="1">
    <location>
        <begin position="1"/>
        <end position="84"/>
    </location>
</feature>
<feature type="compositionally biased region" description="Basic and acidic residues" evidence="1">
    <location>
        <begin position="55"/>
        <end position="67"/>
    </location>
</feature>
<organism evidence="3 4">
    <name type="scientific">Trametes cubensis</name>
    <dbReference type="NCBI Taxonomy" id="1111947"/>
    <lineage>
        <taxon>Eukaryota</taxon>
        <taxon>Fungi</taxon>
        <taxon>Dikarya</taxon>
        <taxon>Basidiomycota</taxon>
        <taxon>Agaricomycotina</taxon>
        <taxon>Agaricomycetes</taxon>
        <taxon>Polyporales</taxon>
        <taxon>Polyporaceae</taxon>
        <taxon>Trametes</taxon>
    </lineage>
</organism>
<dbReference type="AlphaFoldDB" id="A0AAD7TTX5"/>
<dbReference type="PROSITE" id="PS00028">
    <property type="entry name" value="ZINC_FINGER_C2H2_1"/>
    <property type="match status" value="1"/>
</dbReference>
<accession>A0AAD7TTX5</accession>
<dbReference type="EMBL" id="JAPEVG010000117">
    <property type="protein sequence ID" value="KAJ8482312.1"/>
    <property type="molecule type" value="Genomic_DNA"/>
</dbReference>
<evidence type="ECO:0000313" key="3">
    <source>
        <dbReference type="EMBL" id="KAJ8482312.1"/>
    </source>
</evidence>
<protein>
    <recommendedName>
        <fullName evidence="2">C2H2-type domain-containing protein</fullName>
    </recommendedName>
</protein>
<reference evidence="3" key="1">
    <citation type="submission" date="2022-11" db="EMBL/GenBank/DDBJ databases">
        <title>Genome Sequence of Cubamyces cubensis.</title>
        <authorList>
            <person name="Buettner E."/>
        </authorList>
    </citation>
    <scope>NUCLEOTIDE SEQUENCE</scope>
    <source>
        <strain evidence="3">MPL-01</strain>
    </source>
</reference>
<feature type="domain" description="C2H2-type" evidence="2">
    <location>
        <begin position="89"/>
        <end position="112"/>
    </location>
</feature>
<sequence>MLMQPRPQGSRIPGNSSLDQPPIATLHIESDSPESTSDNVSATRRQQTRRQRSSRAQEPKKAEDARLRVAARRKRAKETRLQSAGPQVCKWDGCGECLSDGNQIWEHMKTMHGASRDGRKLKVTQDIKMEDEDMEIDELADDDVPSNAAEGASGDKPHTNGHLASSWFDKVRCRWEGCRSEIQYIGLRRHIESKHIPVRGAHCPRGCGYQSNRADMLSRHVLRCEFKFVEDEAVLENTE</sequence>
<evidence type="ECO:0000313" key="4">
    <source>
        <dbReference type="Proteomes" id="UP001215151"/>
    </source>
</evidence>